<dbReference type="Proteomes" id="UP000654075">
    <property type="component" value="Unassembled WGS sequence"/>
</dbReference>
<organism evidence="1 2">
    <name type="scientific">Polarella glacialis</name>
    <name type="common">Dinoflagellate</name>
    <dbReference type="NCBI Taxonomy" id="89957"/>
    <lineage>
        <taxon>Eukaryota</taxon>
        <taxon>Sar</taxon>
        <taxon>Alveolata</taxon>
        <taxon>Dinophyceae</taxon>
        <taxon>Suessiales</taxon>
        <taxon>Suessiaceae</taxon>
        <taxon>Polarella</taxon>
    </lineage>
</organism>
<name>A0A813G907_POLGL</name>
<gene>
    <name evidence="1" type="ORF">PGLA1383_LOCUS36928</name>
</gene>
<sequence length="420" mass="45582">MVLPVPLLASLPAITDTSTTVTDPVCGHSCLRIGSLDCLHPCNPAMDCSCRSGGRREAPRLRLRRGLASCGLRRAGKLWNISAALLCFRALPLVLGGRPTSKERLGGLCGDRPMVDSDLMSYWIVSLWDGFTSRTDLPQLREMGVRALHLDHCVVEVLHVKEFLDKAWVSGLRVIPELQHSLFSKPEVGCFATGFDCYETLRHTYREILGQEGIWASGHYHPAVEMIILMRDPEVAAAEFCSGEGCGPPAGLIGVLSAWDGFLDAEAELGVVVEPATGKPGSLGFTVLFATGAAGGGASAEEQCYNFRSETGGCAGTNALRALYQGVLEPPGWSRNLAGQGFWRRGLWPDRSGPIQNVTYMPHSNLTASFLERWIHTFHSASTYDQVVAAMRDYEAFVGPQEDIPRGPKAALLQLNVSWA</sequence>
<reference evidence="1" key="1">
    <citation type="submission" date="2021-02" db="EMBL/GenBank/DDBJ databases">
        <authorList>
            <person name="Dougan E. K."/>
            <person name="Rhodes N."/>
            <person name="Thang M."/>
            <person name="Chan C."/>
        </authorList>
    </citation>
    <scope>NUCLEOTIDE SEQUENCE</scope>
</reference>
<dbReference type="AlphaFoldDB" id="A0A813G907"/>
<dbReference type="OrthoDB" id="10519644at2759"/>
<evidence type="ECO:0000313" key="1">
    <source>
        <dbReference type="EMBL" id="CAE8619337.1"/>
    </source>
</evidence>
<accession>A0A813G907</accession>
<comment type="caution">
    <text evidence="1">The sequence shown here is derived from an EMBL/GenBank/DDBJ whole genome shotgun (WGS) entry which is preliminary data.</text>
</comment>
<protein>
    <submittedName>
        <fullName evidence="1">Uncharacterized protein</fullName>
    </submittedName>
</protein>
<proteinExistence type="predicted"/>
<evidence type="ECO:0000313" key="2">
    <source>
        <dbReference type="Proteomes" id="UP000654075"/>
    </source>
</evidence>
<dbReference type="EMBL" id="CAJNNV010026969">
    <property type="protein sequence ID" value="CAE8619337.1"/>
    <property type="molecule type" value="Genomic_DNA"/>
</dbReference>
<keyword evidence="2" id="KW-1185">Reference proteome</keyword>